<dbReference type="PRINTS" id="PR00081">
    <property type="entry name" value="GDHRDH"/>
</dbReference>
<dbReference type="Pfam" id="PF13561">
    <property type="entry name" value="adh_short_C2"/>
    <property type="match status" value="1"/>
</dbReference>
<evidence type="ECO:0000256" key="2">
    <source>
        <dbReference type="ARBA" id="ARBA00011881"/>
    </source>
</evidence>
<dbReference type="GO" id="GO:0005997">
    <property type="term" value="P:xylulose metabolic process"/>
    <property type="evidence" value="ECO:0007669"/>
    <property type="project" value="TreeGrafter"/>
</dbReference>
<comment type="subunit">
    <text evidence="2">Homotetramer.</text>
</comment>
<dbReference type="PANTHER" id="PTHR44252">
    <property type="entry name" value="D-ERYTHRULOSE REDUCTASE"/>
    <property type="match status" value="1"/>
</dbReference>
<dbReference type="FunFam" id="3.40.50.720:FF:000084">
    <property type="entry name" value="Short-chain dehydrogenase reductase"/>
    <property type="match status" value="1"/>
</dbReference>
<dbReference type="Gene3D" id="3.40.50.720">
    <property type="entry name" value="NAD(P)-binding Rossmann-like Domain"/>
    <property type="match status" value="1"/>
</dbReference>
<gene>
    <name evidence="4" type="ORF">MNBD_ALPHA09-203</name>
</gene>
<evidence type="ECO:0000256" key="1">
    <source>
        <dbReference type="ARBA" id="ARBA00006484"/>
    </source>
</evidence>
<dbReference type="CDD" id="cd05233">
    <property type="entry name" value="SDR_c"/>
    <property type="match status" value="1"/>
</dbReference>
<sequence>MPDWIERFSLKGRTAMVTGASKGIGAEICTVFADAGADIIAVARDGHGLDEVARAVTGKGRACTTIQADLGTVEGARGAAVQAMRQTETIDILVNSAGVALIDPALELSVDKWDRTMAVNVRAPFLLAQALAPAMIAQRWGKIINISSQTGVIAATDHVAYATSKGALNALTKSLMAEWAPHNVQVNAICPTVVMTPMGKQIWSPAEKGGPFLEKTPLGRFGEPVEIADLALYLASPASELVNGAIIMIDGGFSSV</sequence>
<dbReference type="SUPFAM" id="SSF51735">
    <property type="entry name" value="NAD(P)-binding Rossmann-fold domains"/>
    <property type="match status" value="1"/>
</dbReference>
<keyword evidence="4" id="KW-0560">Oxidoreductase</keyword>
<keyword evidence="3" id="KW-0521">NADP</keyword>
<proteinExistence type="inferred from homology"/>
<evidence type="ECO:0000313" key="4">
    <source>
        <dbReference type="EMBL" id="VAW16380.1"/>
    </source>
</evidence>
<accession>A0A3B0THR2</accession>
<dbReference type="GO" id="GO:0004090">
    <property type="term" value="F:carbonyl reductase (NADPH) activity"/>
    <property type="evidence" value="ECO:0007669"/>
    <property type="project" value="TreeGrafter"/>
</dbReference>
<name>A0A3B0THR2_9ZZZZ</name>
<dbReference type="InterPro" id="IPR036291">
    <property type="entry name" value="NAD(P)-bd_dom_sf"/>
</dbReference>
<dbReference type="PANTHER" id="PTHR44252:SF3">
    <property type="entry name" value="D-ERYTHRULOSE REDUCTASE-RELATED"/>
    <property type="match status" value="1"/>
</dbReference>
<evidence type="ECO:0000256" key="3">
    <source>
        <dbReference type="ARBA" id="ARBA00022857"/>
    </source>
</evidence>
<dbReference type="InterPro" id="IPR051737">
    <property type="entry name" value="L-xylulose/Carbonyl_redctase"/>
</dbReference>
<organism evidence="4">
    <name type="scientific">hydrothermal vent metagenome</name>
    <dbReference type="NCBI Taxonomy" id="652676"/>
    <lineage>
        <taxon>unclassified sequences</taxon>
        <taxon>metagenomes</taxon>
        <taxon>ecological metagenomes</taxon>
    </lineage>
</organism>
<dbReference type="GO" id="GO:0006006">
    <property type="term" value="P:glucose metabolic process"/>
    <property type="evidence" value="ECO:0007669"/>
    <property type="project" value="TreeGrafter"/>
</dbReference>
<dbReference type="InterPro" id="IPR002347">
    <property type="entry name" value="SDR_fam"/>
</dbReference>
<comment type="similarity">
    <text evidence="1">Belongs to the short-chain dehydrogenases/reductases (SDR) family.</text>
</comment>
<dbReference type="GO" id="GO:0050038">
    <property type="term" value="F:L-xylulose reductase (NADPH) activity"/>
    <property type="evidence" value="ECO:0007669"/>
    <property type="project" value="TreeGrafter"/>
</dbReference>
<dbReference type="InterPro" id="IPR020904">
    <property type="entry name" value="Sc_DH/Rdtase_CS"/>
</dbReference>
<reference evidence="4" key="1">
    <citation type="submission" date="2018-06" db="EMBL/GenBank/DDBJ databases">
        <authorList>
            <person name="Zhirakovskaya E."/>
        </authorList>
    </citation>
    <scope>NUCLEOTIDE SEQUENCE</scope>
</reference>
<dbReference type="NCBIfam" id="NF005559">
    <property type="entry name" value="PRK07231.1"/>
    <property type="match status" value="1"/>
</dbReference>
<dbReference type="EC" id="1.1.1.100" evidence="4"/>
<protein>
    <submittedName>
        <fullName evidence="4">3-oxoacyl-[acyl-carrier protein] reductase</fullName>
        <ecNumber evidence="4">1.1.1.100</ecNumber>
    </submittedName>
</protein>
<dbReference type="AlphaFoldDB" id="A0A3B0THR2"/>
<dbReference type="PROSITE" id="PS00061">
    <property type="entry name" value="ADH_SHORT"/>
    <property type="match status" value="1"/>
</dbReference>
<dbReference type="GO" id="GO:0004316">
    <property type="term" value="F:3-oxoacyl-[acyl-carrier-protein] reductase (NADPH) activity"/>
    <property type="evidence" value="ECO:0007669"/>
    <property type="project" value="UniProtKB-EC"/>
</dbReference>
<dbReference type="EMBL" id="UOEM01000097">
    <property type="protein sequence ID" value="VAW16380.1"/>
    <property type="molecule type" value="Genomic_DNA"/>
</dbReference>
<dbReference type="PRINTS" id="PR00080">
    <property type="entry name" value="SDRFAMILY"/>
</dbReference>